<dbReference type="GO" id="GO:0052621">
    <property type="term" value="F:diguanylate cyclase activity"/>
    <property type="evidence" value="ECO:0007669"/>
    <property type="project" value="TreeGrafter"/>
</dbReference>
<dbReference type="SMART" id="SM00267">
    <property type="entry name" value="GGDEF"/>
    <property type="match status" value="1"/>
</dbReference>
<accession>N4WEC7</accession>
<feature type="domain" description="GGDEF" evidence="2">
    <location>
        <begin position="169"/>
        <end position="290"/>
    </location>
</feature>
<dbReference type="RefSeq" id="WP_003466671.1">
    <property type="nucleotide sequence ID" value="NZ_APML01000019.1"/>
</dbReference>
<protein>
    <submittedName>
        <fullName evidence="3">Diguanylate cyclase</fullName>
    </submittedName>
</protein>
<dbReference type="EMBL" id="APML01000019">
    <property type="protein sequence ID" value="ENH97574.1"/>
    <property type="molecule type" value="Genomic_DNA"/>
</dbReference>
<dbReference type="InterPro" id="IPR043128">
    <property type="entry name" value="Rev_trsase/Diguanyl_cyclase"/>
</dbReference>
<sequence length="290" mass="34077">MPKDLMNHLLTVIEETGILFVDITPTGEIIDGYGDGLSNCHHMYEFIDQRSKERLQSIIASDETSGVSDVYVKTNDTASPYLLHYIQDQNLSLLLVPYPDSYMKSISSLMDTNRKLSQLFEEKAQLEHQLQSQMEELRMNSITDSLTGLYNREYLYEYIFEVIDEAQWERLTFIMIDFNQFKLVNDSYGHKQGDQLLRNFAEIITPYFTHTFRFGGDEFVIVTMDLNENDYDKYFEQINEEFQKCSRIASLSYGKTSISKQEAQHIESEEDIDRIITRADKKMYENKRKR</sequence>
<dbReference type="eggNOG" id="COG2199">
    <property type="taxonomic scope" value="Bacteria"/>
</dbReference>
<dbReference type="SUPFAM" id="SSF55073">
    <property type="entry name" value="Nucleotide cyclase"/>
    <property type="match status" value="1"/>
</dbReference>
<dbReference type="Proteomes" id="UP000012283">
    <property type="component" value="Unassembled WGS sequence"/>
</dbReference>
<dbReference type="GO" id="GO:1902201">
    <property type="term" value="P:negative regulation of bacterial-type flagellum-dependent cell motility"/>
    <property type="evidence" value="ECO:0007669"/>
    <property type="project" value="TreeGrafter"/>
</dbReference>
<reference evidence="3 4" key="1">
    <citation type="submission" date="2013-03" db="EMBL/GenBank/DDBJ databases">
        <title>Draft genome sequence of Gracibacillus halophilus YIM-C55.5, a moderately halophilic and thermophilic organism from the Xiaochaidamu salt lake.</title>
        <authorList>
            <person name="Sugumar T."/>
            <person name="Polireddy D.R."/>
            <person name="Antony A."/>
            <person name="Madhava Y.R."/>
            <person name="Sivakumar N."/>
        </authorList>
    </citation>
    <scope>NUCLEOTIDE SEQUENCE [LARGE SCALE GENOMIC DNA]</scope>
    <source>
        <strain evidence="3 4">YIM-C55.5</strain>
    </source>
</reference>
<dbReference type="NCBIfam" id="TIGR00254">
    <property type="entry name" value="GGDEF"/>
    <property type="match status" value="1"/>
</dbReference>
<dbReference type="InterPro" id="IPR029787">
    <property type="entry name" value="Nucleotide_cyclase"/>
</dbReference>
<dbReference type="InterPro" id="IPR000160">
    <property type="entry name" value="GGDEF_dom"/>
</dbReference>
<dbReference type="OrthoDB" id="9759607at2"/>
<evidence type="ECO:0000313" key="3">
    <source>
        <dbReference type="EMBL" id="ENH97574.1"/>
    </source>
</evidence>
<dbReference type="PROSITE" id="PS50887">
    <property type="entry name" value="GGDEF"/>
    <property type="match status" value="1"/>
</dbReference>
<feature type="coiled-coil region" evidence="1">
    <location>
        <begin position="109"/>
        <end position="136"/>
    </location>
</feature>
<dbReference type="Pfam" id="PF00990">
    <property type="entry name" value="GGDEF"/>
    <property type="match status" value="1"/>
</dbReference>
<gene>
    <name evidence="3" type="ORF">J416_06168</name>
</gene>
<keyword evidence="4" id="KW-1185">Reference proteome</keyword>
<proteinExistence type="predicted"/>
<dbReference type="CDD" id="cd01949">
    <property type="entry name" value="GGDEF"/>
    <property type="match status" value="1"/>
</dbReference>
<dbReference type="PANTHER" id="PTHR45138:SF9">
    <property type="entry name" value="DIGUANYLATE CYCLASE DGCM-RELATED"/>
    <property type="match status" value="1"/>
</dbReference>
<dbReference type="InterPro" id="IPR050469">
    <property type="entry name" value="Diguanylate_Cyclase"/>
</dbReference>
<dbReference type="PATRIC" id="fig|1308866.3.peg.1248"/>
<dbReference type="STRING" id="1308866.J416_06168"/>
<comment type="caution">
    <text evidence="3">The sequence shown here is derived from an EMBL/GenBank/DDBJ whole genome shotgun (WGS) entry which is preliminary data.</text>
</comment>
<dbReference type="GO" id="GO:0043709">
    <property type="term" value="P:cell adhesion involved in single-species biofilm formation"/>
    <property type="evidence" value="ECO:0007669"/>
    <property type="project" value="TreeGrafter"/>
</dbReference>
<keyword evidence="1" id="KW-0175">Coiled coil</keyword>
<dbReference type="GO" id="GO:0005886">
    <property type="term" value="C:plasma membrane"/>
    <property type="evidence" value="ECO:0007669"/>
    <property type="project" value="TreeGrafter"/>
</dbReference>
<dbReference type="PANTHER" id="PTHR45138">
    <property type="entry name" value="REGULATORY COMPONENTS OF SENSORY TRANSDUCTION SYSTEM"/>
    <property type="match status" value="1"/>
</dbReference>
<organism evidence="3 4">
    <name type="scientific">Gracilibacillus halophilus YIM-C55.5</name>
    <dbReference type="NCBI Taxonomy" id="1308866"/>
    <lineage>
        <taxon>Bacteria</taxon>
        <taxon>Bacillati</taxon>
        <taxon>Bacillota</taxon>
        <taxon>Bacilli</taxon>
        <taxon>Bacillales</taxon>
        <taxon>Bacillaceae</taxon>
        <taxon>Gracilibacillus</taxon>
    </lineage>
</organism>
<evidence type="ECO:0000313" key="4">
    <source>
        <dbReference type="Proteomes" id="UP000012283"/>
    </source>
</evidence>
<evidence type="ECO:0000256" key="1">
    <source>
        <dbReference type="SAM" id="Coils"/>
    </source>
</evidence>
<evidence type="ECO:0000259" key="2">
    <source>
        <dbReference type="PROSITE" id="PS50887"/>
    </source>
</evidence>
<dbReference type="Gene3D" id="3.30.70.270">
    <property type="match status" value="1"/>
</dbReference>
<dbReference type="AlphaFoldDB" id="N4WEC7"/>
<name>N4WEC7_9BACI</name>